<organism evidence="1 2">
    <name type="scientific">Lacihabitans lacunae</name>
    <dbReference type="NCBI Taxonomy" id="1028214"/>
    <lineage>
        <taxon>Bacteria</taxon>
        <taxon>Pseudomonadati</taxon>
        <taxon>Bacteroidota</taxon>
        <taxon>Cytophagia</taxon>
        <taxon>Cytophagales</taxon>
        <taxon>Leadbetterellaceae</taxon>
        <taxon>Lacihabitans</taxon>
    </lineage>
</organism>
<evidence type="ECO:0000313" key="2">
    <source>
        <dbReference type="Proteomes" id="UP001595616"/>
    </source>
</evidence>
<keyword evidence="2" id="KW-1185">Reference proteome</keyword>
<sequence length="113" mass="12316">MKVKGNEGEYITLKEASIRQEKHLKHRKDVLKESDPIKSQFFGKEKLLALLSKPNCKGLKIIYGHDGNSLPSLVLAAADEDLNVLGVDKTGLKDGEPGDYLAGGPICPRDCAQ</sequence>
<protein>
    <submittedName>
        <fullName evidence="1">Uncharacterized protein</fullName>
    </submittedName>
</protein>
<evidence type="ECO:0000313" key="1">
    <source>
        <dbReference type="EMBL" id="MFC3810315.1"/>
    </source>
</evidence>
<proteinExistence type="predicted"/>
<gene>
    <name evidence="1" type="ORF">ACFOOI_06590</name>
</gene>
<accession>A0ABV7YTD7</accession>
<dbReference type="RefSeq" id="WP_379836349.1">
    <property type="nucleotide sequence ID" value="NZ_JBHRYQ010000001.1"/>
</dbReference>
<dbReference type="Proteomes" id="UP001595616">
    <property type="component" value="Unassembled WGS sequence"/>
</dbReference>
<reference evidence="2" key="1">
    <citation type="journal article" date="2019" name="Int. J. Syst. Evol. Microbiol.">
        <title>The Global Catalogue of Microorganisms (GCM) 10K type strain sequencing project: providing services to taxonomists for standard genome sequencing and annotation.</title>
        <authorList>
            <consortium name="The Broad Institute Genomics Platform"/>
            <consortium name="The Broad Institute Genome Sequencing Center for Infectious Disease"/>
            <person name="Wu L."/>
            <person name="Ma J."/>
        </authorList>
    </citation>
    <scope>NUCLEOTIDE SEQUENCE [LARGE SCALE GENOMIC DNA]</scope>
    <source>
        <strain evidence="2">CECT 7956</strain>
    </source>
</reference>
<dbReference type="EMBL" id="JBHRYQ010000001">
    <property type="protein sequence ID" value="MFC3810315.1"/>
    <property type="molecule type" value="Genomic_DNA"/>
</dbReference>
<comment type="caution">
    <text evidence="1">The sequence shown here is derived from an EMBL/GenBank/DDBJ whole genome shotgun (WGS) entry which is preliminary data.</text>
</comment>
<name>A0ABV7YTD7_9BACT</name>